<dbReference type="GO" id="GO:0005737">
    <property type="term" value="C:cytoplasm"/>
    <property type="evidence" value="ECO:0007669"/>
    <property type="project" value="UniProtKB-SubCell"/>
</dbReference>
<comment type="caution">
    <text evidence="18">The sequence shown here is derived from an EMBL/GenBank/DDBJ whole genome shotgun (WGS) entry which is preliminary data.</text>
</comment>
<evidence type="ECO:0000256" key="15">
    <source>
        <dbReference type="ARBA" id="ARBA00056529"/>
    </source>
</evidence>
<dbReference type="InterPro" id="IPR028564">
    <property type="entry name" value="MT_TRM10-typ"/>
</dbReference>
<evidence type="ECO:0000256" key="12">
    <source>
        <dbReference type="ARBA" id="ARBA00031792"/>
    </source>
</evidence>
<evidence type="ECO:0000256" key="7">
    <source>
        <dbReference type="ARBA" id="ARBA00022603"/>
    </source>
</evidence>
<evidence type="ECO:0000256" key="4">
    <source>
        <dbReference type="ARBA" id="ARBA00012797"/>
    </source>
</evidence>
<keyword evidence="6" id="KW-0963">Cytoplasm</keyword>
<feature type="compositionally biased region" description="Acidic residues" evidence="16">
    <location>
        <begin position="367"/>
        <end position="388"/>
    </location>
</feature>
<keyword evidence="11" id="KW-0539">Nucleus</keyword>
<dbReference type="AlphaFoldDB" id="A0AAD6GEP0"/>
<dbReference type="GO" id="GO:0052905">
    <property type="term" value="F:tRNA (guanosine(9)-N1)-methyltransferase activity"/>
    <property type="evidence" value="ECO:0007669"/>
    <property type="project" value="UniProtKB-EC"/>
</dbReference>
<keyword evidence="10" id="KW-0819">tRNA processing</keyword>
<keyword evidence="19" id="KW-1185">Reference proteome</keyword>
<dbReference type="PANTHER" id="PTHR13563:SF13">
    <property type="entry name" value="TRNA METHYLTRANSFERASE 10 HOMOLOG A"/>
    <property type="match status" value="1"/>
</dbReference>
<sequence length="407" mass="45250">MTDEERPRKLPKLGHDDETTHSELGPAMTGAVPVAPEPANTAVSTIEAAKSEASEPQNANAEPSAAAAAPAEGADGDAPKMSKNQLKKLLKRQKWENERDLRRLQRREKMADKKVRRQAMVEEARAKGGEEAVKELRKGWEGLRAKHRKSTLLPFTIIIDCGYDELMNPKERVSLSSQLTRSYSENTRAKWRSNLMFSSFDKLLKDRFDNVLPAHKNWKGIKIIQEDFMTAAEMAKGFMGPPRGGRFAGPFASMADAKPEDGEIIYLSSDSDNTLTELKPYDTYIIGGLVDKNRHKAVCYKSAMAKGIKTAKLPIGDYIQMASRSVLTTNHVVDIMLKWLELGDWGEAFMKVLPQRKGGKLRTESNEAGDGDDAEEDHEDEHENEEDMIAAVEAAAEDGCEEAEEES</sequence>
<dbReference type="EMBL" id="JAQIZZ010000006">
    <property type="protein sequence ID" value="KAJ5538469.1"/>
    <property type="molecule type" value="Genomic_DNA"/>
</dbReference>
<evidence type="ECO:0000256" key="16">
    <source>
        <dbReference type="SAM" id="MobiDB-lite"/>
    </source>
</evidence>
<dbReference type="InterPro" id="IPR007356">
    <property type="entry name" value="tRNA_m1G_MeTrfase_euk"/>
</dbReference>
<keyword evidence="9" id="KW-0949">S-adenosyl-L-methionine</keyword>
<reference evidence="18 19" key="1">
    <citation type="journal article" date="2023" name="IMA Fungus">
        <title>Comparative genomic study of the Penicillium genus elucidates a diverse pangenome and 15 lateral gene transfer events.</title>
        <authorList>
            <person name="Petersen C."/>
            <person name="Sorensen T."/>
            <person name="Nielsen M.R."/>
            <person name="Sondergaard T.E."/>
            <person name="Sorensen J.L."/>
            <person name="Fitzpatrick D.A."/>
            <person name="Frisvad J.C."/>
            <person name="Nielsen K.L."/>
        </authorList>
    </citation>
    <scope>NUCLEOTIDE SEQUENCE [LARGE SCALE GENOMIC DNA]</scope>
    <source>
        <strain evidence="18 19">IBT 35679</strain>
    </source>
</reference>
<feature type="region of interest" description="Disordered" evidence="16">
    <location>
        <begin position="1"/>
        <end position="80"/>
    </location>
</feature>
<evidence type="ECO:0000256" key="13">
    <source>
        <dbReference type="ARBA" id="ARBA00032166"/>
    </source>
</evidence>
<evidence type="ECO:0000256" key="1">
    <source>
        <dbReference type="ARBA" id="ARBA00004123"/>
    </source>
</evidence>
<organism evidence="18 19">
    <name type="scientific">Penicillium frequentans</name>
    <dbReference type="NCBI Taxonomy" id="3151616"/>
    <lineage>
        <taxon>Eukaryota</taxon>
        <taxon>Fungi</taxon>
        <taxon>Dikarya</taxon>
        <taxon>Ascomycota</taxon>
        <taxon>Pezizomycotina</taxon>
        <taxon>Eurotiomycetes</taxon>
        <taxon>Eurotiomycetidae</taxon>
        <taxon>Eurotiales</taxon>
        <taxon>Aspergillaceae</taxon>
        <taxon>Penicillium</taxon>
    </lineage>
</organism>
<evidence type="ECO:0000256" key="11">
    <source>
        <dbReference type="ARBA" id="ARBA00023242"/>
    </source>
</evidence>
<keyword evidence="7" id="KW-0489">Methyltransferase</keyword>
<comment type="subcellular location">
    <subcellularLocation>
        <location evidence="2">Cytoplasm</location>
    </subcellularLocation>
    <subcellularLocation>
        <location evidence="1">Nucleus</location>
    </subcellularLocation>
</comment>
<comment type="subunit">
    <text evidence="3">Monomer.</text>
</comment>
<evidence type="ECO:0000256" key="8">
    <source>
        <dbReference type="ARBA" id="ARBA00022679"/>
    </source>
</evidence>
<dbReference type="FunFam" id="3.40.1280.30:FF:000004">
    <property type="entry name" value="tRNA (guanine(9)-N1)-methyltransferase"/>
    <property type="match status" value="1"/>
</dbReference>
<keyword evidence="8" id="KW-0808">Transferase</keyword>
<dbReference type="EC" id="2.1.1.221" evidence="4"/>
<dbReference type="GO" id="GO:0002939">
    <property type="term" value="P:tRNA N1-guanine methylation"/>
    <property type="evidence" value="ECO:0007669"/>
    <property type="project" value="TreeGrafter"/>
</dbReference>
<proteinExistence type="predicted"/>
<name>A0AAD6GEP0_9EURO</name>
<comment type="function">
    <text evidence="15">S-adenosyl-L-methionine-dependent guanine N(1)-methyltransferase that catalyzes the formation of N(1)-methylguanine at position 9 (m1G9) in cytoplasmic tRNA.</text>
</comment>
<evidence type="ECO:0000256" key="2">
    <source>
        <dbReference type="ARBA" id="ARBA00004496"/>
    </source>
</evidence>
<evidence type="ECO:0000259" key="17">
    <source>
        <dbReference type="PROSITE" id="PS51675"/>
    </source>
</evidence>
<dbReference type="Proteomes" id="UP001220324">
    <property type="component" value="Unassembled WGS sequence"/>
</dbReference>
<dbReference type="PANTHER" id="PTHR13563">
    <property type="entry name" value="TRNA (GUANINE-9-) METHYLTRANSFERASE"/>
    <property type="match status" value="1"/>
</dbReference>
<feature type="region of interest" description="Disordered" evidence="16">
    <location>
        <begin position="100"/>
        <end position="123"/>
    </location>
</feature>
<feature type="compositionally biased region" description="Low complexity" evidence="16">
    <location>
        <begin position="58"/>
        <end position="73"/>
    </location>
</feature>
<comment type="catalytic activity">
    <reaction evidence="14">
        <text>guanosine(9) in tRNA + S-adenosyl-L-methionine = N(1)-methylguanosine(9) in tRNA + S-adenosyl-L-homocysteine + H(+)</text>
        <dbReference type="Rhea" id="RHEA:43156"/>
        <dbReference type="Rhea" id="RHEA-COMP:10367"/>
        <dbReference type="Rhea" id="RHEA-COMP:10368"/>
        <dbReference type="ChEBI" id="CHEBI:15378"/>
        <dbReference type="ChEBI" id="CHEBI:57856"/>
        <dbReference type="ChEBI" id="CHEBI:59789"/>
        <dbReference type="ChEBI" id="CHEBI:73542"/>
        <dbReference type="ChEBI" id="CHEBI:74269"/>
        <dbReference type="EC" id="2.1.1.221"/>
    </reaction>
</comment>
<protein>
    <recommendedName>
        <fullName evidence="5">tRNA (guanine(9)-N1)-methyltransferase</fullName>
        <ecNumber evidence="4">2.1.1.221</ecNumber>
    </recommendedName>
    <alternativeName>
        <fullName evidence="13">tRNA methyltransferase 10</fullName>
    </alternativeName>
    <alternativeName>
        <fullName evidence="12">tRNA(m1G9)-methyltransferase</fullName>
    </alternativeName>
</protein>
<evidence type="ECO:0000313" key="18">
    <source>
        <dbReference type="EMBL" id="KAJ5538469.1"/>
    </source>
</evidence>
<feature type="compositionally biased region" description="Basic and acidic residues" evidence="16">
    <location>
        <begin position="1"/>
        <end position="21"/>
    </location>
</feature>
<feature type="domain" description="SAM-dependent MTase TRM10-type" evidence="17">
    <location>
        <begin position="143"/>
        <end position="360"/>
    </location>
</feature>
<accession>A0AAD6GEP0</accession>
<dbReference type="PROSITE" id="PS51675">
    <property type="entry name" value="SAM_MT_TRM10"/>
    <property type="match status" value="1"/>
</dbReference>
<dbReference type="Gene3D" id="3.40.1280.30">
    <property type="match status" value="1"/>
</dbReference>
<dbReference type="GO" id="GO:0005634">
    <property type="term" value="C:nucleus"/>
    <property type="evidence" value="ECO:0007669"/>
    <property type="project" value="UniProtKB-SubCell"/>
</dbReference>
<evidence type="ECO:0000256" key="5">
    <source>
        <dbReference type="ARBA" id="ARBA00020451"/>
    </source>
</evidence>
<evidence type="ECO:0000256" key="14">
    <source>
        <dbReference type="ARBA" id="ARBA00048434"/>
    </source>
</evidence>
<dbReference type="CDD" id="cd18089">
    <property type="entry name" value="SPOUT_Trm10-like"/>
    <property type="match status" value="1"/>
</dbReference>
<evidence type="ECO:0000256" key="3">
    <source>
        <dbReference type="ARBA" id="ARBA00011245"/>
    </source>
</evidence>
<feature type="region of interest" description="Disordered" evidence="16">
    <location>
        <begin position="357"/>
        <end position="388"/>
    </location>
</feature>
<dbReference type="GO" id="GO:0000049">
    <property type="term" value="F:tRNA binding"/>
    <property type="evidence" value="ECO:0007669"/>
    <property type="project" value="TreeGrafter"/>
</dbReference>
<evidence type="ECO:0000313" key="19">
    <source>
        <dbReference type="Proteomes" id="UP001220324"/>
    </source>
</evidence>
<evidence type="ECO:0000256" key="10">
    <source>
        <dbReference type="ARBA" id="ARBA00022694"/>
    </source>
</evidence>
<evidence type="ECO:0000256" key="9">
    <source>
        <dbReference type="ARBA" id="ARBA00022691"/>
    </source>
</evidence>
<evidence type="ECO:0000256" key="6">
    <source>
        <dbReference type="ARBA" id="ARBA00022490"/>
    </source>
</evidence>
<dbReference type="InterPro" id="IPR038459">
    <property type="entry name" value="MT_TRM10-typ_sf"/>
</dbReference>
<gene>
    <name evidence="18" type="ORF">N7494_007948</name>
</gene>